<gene>
    <name evidence="1" type="ORF">Prum_076470</name>
</gene>
<reference evidence="1 2" key="2">
    <citation type="submission" date="2020-03" db="EMBL/GenBank/DDBJ databases">
        <authorList>
            <person name="Ichikawa N."/>
            <person name="Kimura A."/>
            <person name="Kitahashi Y."/>
            <person name="Uohara A."/>
        </authorList>
    </citation>
    <scope>NUCLEOTIDE SEQUENCE [LARGE SCALE GENOMIC DNA]</scope>
    <source>
        <strain evidence="1 2">NBRC 108638</strain>
    </source>
</reference>
<dbReference type="Proteomes" id="UP000482960">
    <property type="component" value="Unassembled WGS sequence"/>
</dbReference>
<dbReference type="EMBL" id="BLPG01000001">
    <property type="protein sequence ID" value="GFJ94005.1"/>
    <property type="molecule type" value="Genomic_DNA"/>
</dbReference>
<comment type="caution">
    <text evidence="1">The sequence shown here is derived from an EMBL/GenBank/DDBJ whole genome shotgun (WGS) entry which is preliminary data.</text>
</comment>
<dbReference type="AlphaFoldDB" id="A0A6V8LMW5"/>
<reference evidence="1 2" key="1">
    <citation type="submission" date="2020-03" db="EMBL/GenBank/DDBJ databases">
        <title>Whole genome shotgun sequence of Phytohabitans rumicis NBRC 108638.</title>
        <authorList>
            <person name="Komaki H."/>
            <person name="Tamura T."/>
        </authorList>
    </citation>
    <scope>NUCLEOTIDE SEQUENCE [LARGE SCALE GENOMIC DNA]</scope>
    <source>
        <strain evidence="1 2">NBRC 108638</strain>
    </source>
</reference>
<name>A0A6V8LMW5_9ACTN</name>
<sequence>MSTMPTVTIVDESLSGSRAEGWALEIFEERLRLDEIIRRRIYQEVTERDPRTDWRAEYERALDAFRRNGFVVLVGGHQVTELEHEVELSAGTEVTFLKLIPLVGG</sequence>
<keyword evidence="2" id="KW-1185">Reference proteome</keyword>
<accession>A0A6V8LMW5</accession>
<evidence type="ECO:0000313" key="1">
    <source>
        <dbReference type="EMBL" id="GFJ94005.1"/>
    </source>
</evidence>
<proteinExistence type="predicted"/>
<evidence type="ECO:0000313" key="2">
    <source>
        <dbReference type="Proteomes" id="UP000482960"/>
    </source>
</evidence>
<organism evidence="1 2">
    <name type="scientific">Phytohabitans rumicis</name>
    <dbReference type="NCBI Taxonomy" id="1076125"/>
    <lineage>
        <taxon>Bacteria</taxon>
        <taxon>Bacillati</taxon>
        <taxon>Actinomycetota</taxon>
        <taxon>Actinomycetes</taxon>
        <taxon>Micromonosporales</taxon>
        <taxon>Micromonosporaceae</taxon>
    </lineage>
</organism>
<protein>
    <submittedName>
        <fullName evidence="1">Uncharacterized protein</fullName>
    </submittedName>
</protein>